<reference evidence="2 3" key="1">
    <citation type="submission" date="2023-06" db="EMBL/GenBank/DDBJ databases">
        <title>Microbacterium sp. nov., isolated from a waste landfill.</title>
        <authorList>
            <person name="Wen W."/>
        </authorList>
    </citation>
    <scope>NUCLEOTIDE SEQUENCE [LARGE SCALE GENOMIC DNA]</scope>
    <source>
        <strain evidence="2 3">ASV49</strain>
    </source>
</reference>
<dbReference type="Pfam" id="PF13602">
    <property type="entry name" value="ADH_zinc_N_2"/>
    <property type="match status" value="1"/>
</dbReference>
<dbReference type="EMBL" id="JASXSZ010000002">
    <property type="protein sequence ID" value="MDL9979276.1"/>
    <property type="molecule type" value="Genomic_DNA"/>
</dbReference>
<dbReference type="RefSeq" id="WP_286288138.1">
    <property type="nucleotide sequence ID" value="NZ_JASXSZ010000002.1"/>
</dbReference>
<gene>
    <name evidence="2" type="ORF">QSV35_08010</name>
</gene>
<proteinExistence type="predicted"/>
<dbReference type="InterPro" id="IPR052733">
    <property type="entry name" value="Chloroplast_QOR"/>
</dbReference>
<dbReference type="PANTHER" id="PTHR44013:SF1">
    <property type="entry name" value="ZINC-TYPE ALCOHOL DEHYDROGENASE-LIKE PROTEIN C16A3.02C"/>
    <property type="match status" value="1"/>
</dbReference>
<dbReference type="Proteomes" id="UP001235064">
    <property type="component" value="Unassembled WGS sequence"/>
</dbReference>
<organism evidence="2 3">
    <name type="scientific">Microbacterium candidum</name>
    <dbReference type="NCBI Taxonomy" id="3041922"/>
    <lineage>
        <taxon>Bacteria</taxon>
        <taxon>Bacillati</taxon>
        <taxon>Actinomycetota</taxon>
        <taxon>Actinomycetes</taxon>
        <taxon>Micrococcales</taxon>
        <taxon>Microbacteriaceae</taxon>
        <taxon>Microbacterium</taxon>
    </lineage>
</organism>
<dbReference type="Pfam" id="PF08240">
    <property type="entry name" value="ADH_N"/>
    <property type="match status" value="1"/>
</dbReference>
<dbReference type="SUPFAM" id="SSF51735">
    <property type="entry name" value="NAD(P)-binding Rossmann-fold domains"/>
    <property type="match status" value="1"/>
</dbReference>
<comment type="caution">
    <text evidence="2">The sequence shown here is derived from an EMBL/GenBank/DDBJ whole genome shotgun (WGS) entry which is preliminary data.</text>
</comment>
<dbReference type="InterPro" id="IPR013154">
    <property type="entry name" value="ADH-like_N"/>
</dbReference>
<name>A0ABT7MXX2_9MICO</name>
<dbReference type="Gene3D" id="3.40.50.720">
    <property type="entry name" value="NAD(P)-binding Rossmann-like Domain"/>
    <property type="match status" value="1"/>
</dbReference>
<keyword evidence="3" id="KW-1185">Reference proteome</keyword>
<evidence type="ECO:0000313" key="3">
    <source>
        <dbReference type="Proteomes" id="UP001235064"/>
    </source>
</evidence>
<evidence type="ECO:0000313" key="2">
    <source>
        <dbReference type="EMBL" id="MDL9979276.1"/>
    </source>
</evidence>
<dbReference type="InterPro" id="IPR020843">
    <property type="entry name" value="ER"/>
</dbReference>
<sequence>MTDMDAWTQAHYGGVEQVVRTRVTVPEPGAGEALLRIRAVGLNAADRHLMTGEPLILRGMFGWSRPRQSVRGIDVAATVVALGAPGDQQIAVGDEVVAELPGGGGLAEYAVAPLSRLVPRPEHVDPVVAAALPIAGGTAWQALDRAAVASGHRVLVLGASGGVGTFAVRLAALRGAEVHALCSARNRGLVTSIGATEVHDRAVVSLADLPEGAFDAVVDIAGDSPLRAVQRVVRDGGCAVLIAGEGGRLVGPLPRIARASLLSIGSRRKLHPLAAVARTDILRELLALAAAGSLQPVIERTWPLADAQGALAHLAAGHTVGKVVVTVG</sequence>
<protein>
    <submittedName>
        <fullName evidence="2">NAD(P)-dependent alcohol dehydrogenase</fullName>
    </submittedName>
</protein>
<dbReference type="CDD" id="cd08267">
    <property type="entry name" value="MDR1"/>
    <property type="match status" value="1"/>
</dbReference>
<feature type="domain" description="Enoyl reductase (ER)" evidence="1">
    <location>
        <begin position="13"/>
        <end position="325"/>
    </location>
</feature>
<accession>A0ABT7MXX2</accession>
<dbReference type="InterPro" id="IPR011032">
    <property type="entry name" value="GroES-like_sf"/>
</dbReference>
<dbReference type="SUPFAM" id="SSF50129">
    <property type="entry name" value="GroES-like"/>
    <property type="match status" value="1"/>
</dbReference>
<evidence type="ECO:0000259" key="1">
    <source>
        <dbReference type="SMART" id="SM00829"/>
    </source>
</evidence>
<dbReference type="SMART" id="SM00829">
    <property type="entry name" value="PKS_ER"/>
    <property type="match status" value="1"/>
</dbReference>
<dbReference type="PANTHER" id="PTHR44013">
    <property type="entry name" value="ZINC-TYPE ALCOHOL DEHYDROGENASE-LIKE PROTEIN C16A3.02C"/>
    <property type="match status" value="1"/>
</dbReference>
<dbReference type="InterPro" id="IPR036291">
    <property type="entry name" value="NAD(P)-bd_dom_sf"/>
</dbReference>
<dbReference type="Gene3D" id="3.90.180.10">
    <property type="entry name" value="Medium-chain alcohol dehydrogenases, catalytic domain"/>
    <property type="match status" value="1"/>
</dbReference>